<sequence>MKYANNISKFVKGLSALCLILLSLYQVAKAGPTVHISQLVRMNEGQIDNLLKQDGSINITGVSSWFTSGGLDVVDVEKETIYEITDPKLTNFSHGQEITGEEFTEAQEHYKHFGGFGYDESTGYAGFNGLSFNLAGFKGLENKIIIDPSEDKIYYSTTILIPVLPGKDDFKMKTIAKEGSPFSFLEQGLQLEAGPNGKLELNAVKISLPDMELPAVSITGVVLEISKDSFAMEGEMGDFASAKAGGLGLSAAIEYSNGGLNKIAMEATGLGITLATSAAYFQEIGGEIGNLTKPDAPWYFNGRALISYGKEPLSIFGNEVYLASGEG</sequence>
<feature type="non-terminal residue" evidence="1">
    <location>
        <position position="327"/>
    </location>
</feature>
<feature type="non-terminal residue" evidence="1">
    <location>
        <position position="1"/>
    </location>
</feature>
<gene>
    <name evidence="1" type="ORF">METZ01_LOCUS306475</name>
</gene>
<protein>
    <submittedName>
        <fullName evidence="1">Uncharacterized protein</fullName>
    </submittedName>
</protein>
<evidence type="ECO:0000313" key="1">
    <source>
        <dbReference type="EMBL" id="SVC53621.1"/>
    </source>
</evidence>
<proteinExistence type="predicted"/>
<organism evidence="1">
    <name type="scientific">marine metagenome</name>
    <dbReference type="NCBI Taxonomy" id="408172"/>
    <lineage>
        <taxon>unclassified sequences</taxon>
        <taxon>metagenomes</taxon>
        <taxon>ecological metagenomes</taxon>
    </lineage>
</organism>
<accession>A0A382N247</accession>
<dbReference type="AlphaFoldDB" id="A0A382N247"/>
<reference evidence="1" key="1">
    <citation type="submission" date="2018-05" db="EMBL/GenBank/DDBJ databases">
        <authorList>
            <person name="Lanie J.A."/>
            <person name="Ng W.-L."/>
            <person name="Kazmierczak K.M."/>
            <person name="Andrzejewski T.M."/>
            <person name="Davidsen T.M."/>
            <person name="Wayne K.J."/>
            <person name="Tettelin H."/>
            <person name="Glass J.I."/>
            <person name="Rusch D."/>
            <person name="Podicherti R."/>
            <person name="Tsui H.-C.T."/>
            <person name="Winkler M.E."/>
        </authorList>
    </citation>
    <scope>NUCLEOTIDE SEQUENCE</scope>
</reference>
<dbReference type="EMBL" id="UINC01096602">
    <property type="protein sequence ID" value="SVC53621.1"/>
    <property type="molecule type" value="Genomic_DNA"/>
</dbReference>
<name>A0A382N247_9ZZZZ</name>